<keyword evidence="7" id="KW-0547">Nucleotide-binding</keyword>
<dbReference type="Gene3D" id="3.40.50.1000">
    <property type="entry name" value="HAD superfamily/HAD-like"/>
    <property type="match status" value="1"/>
</dbReference>
<name>A0A0C2FSF8_9BILA</name>
<evidence type="ECO:0000256" key="12">
    <source>
        <dbReference type="ARBA" id="ARBA00023008"/>
    </source>
</evidence>
<dbReference type="EMBL" id="KN746405">
    <property type="protein sequence ID" value="KIH51505.1"/>
    <property type="molecule type" value="Genomic_DNA"/>
</dbReference>
<keyword evidence="10" id="KW-1278">Translocase</keyword>
<gene>
    <name evidence="15" type="ORF">ANCDUO_18409</name>
</gene>
<evidence type="ECO:0000256" key="10">
    <source>
        <dbReference type="ARBA" id="ARBA00022967"/>
    </source>
</evidence>
<dbReference type="FunFam" id="3.40.50.1000:FF:000144">
    <property type="entry name" value="copper-transporting ATPase 1 isoform X2"/>
    <property type="match status" value="1"/>
</dbReference>
<dbReference type="GO" id="GO:0006883">
    <property type="term" value="P:intracellular sodium ion homeostasis"/>
    <property type="evidence" value="ECO:0007669"/>
    <property type="project" value="TreeGrafter"/>
</dbReference>
<dbReference type="AlphaFoldDB" id="A0A0C2FSF8"/>
<sequence>MPQASVNRKTTKRISLAAGLIGRTKSRKNDIFGIPSDVALVKYVELNASVEAIRQRYHSVHEIPFNSIRRWQLVVCRCLADVQCPEDLPEPEQTAWESLGNSGRRVIAFAQAHFNASMNAKFGPGEDRWPEDLVFLGMAAIMDPPRPETAAAIQQCKGAGIKVFMITGDHPTTARAVATQIGLIGDANGK</sequence>
<keyword evidence="11" id="KW-1133">Transmembrane helix</keyword>
<evidence type="ECO:0000256" key="3">
    <source>
        <dbReference type="ARBA" id="ARBA00022448"/>
    </source>
</evidence>
<keyword evidence="9" id="KW-0067">ATP-binding</keyword>
<dbReference type="InterPro" id="IPR050510">
    <property type="entry name" value="Cation_transp_ATPase_P-type"/>
</dbReference>
<accession>A0A0C2FSF8</accession>
<evidence type="ECO:0000256" key="13">
    <source>
        <dbReference type="ARBA" id="ARBA00023065"/>
    </source>
</evidence>
<dbReference type="GO" id="GO:0036376">
    <property type="term" value="P:sodium ion export across plasma membrane"/>
    <property type="evidence" value="ECO:0007669"/>
    <property type="project" value="TreeGrafter"/>
</dbReference>
<dbReference type="GO" id="GO:1990573">
    <property type="term" value="P:potassium ion import across plasma membrane"/>
    <property type="evidence" value="ECO:0007669"/>
    <property type="project" value="TreeGrafter"/>
</dbReference>
<feature type="non-terminal residue" evidence="15">
    <location>
        <position position="190"/>
    </location>
</feature>
<dbReference type="Proteomes" id="UP000054047">
    <property type="component" value="Unassembled WGS sequence"/>
</dbReference>
<evidence type="ECO:0000313" key="16">
    <source>
        <dbReference type="Proteomes" id="UP000054047"/>
    </source>
</evidence>
<dbReference type="InterPro" id="IPR023214">
    <property type="entry name" value="HAD_sf"/>
</dbReference>
<dbReference type="GO" id="GO:1902600">
    <property type="term" value="P:proton transmembrane transport"/>
    <property type="evidence" value="ECO:0007669"/>
    <property type="project" value="TreeGrafter"/>
</dbReference>
<evidence type="ECO:0000256" key="5">
    <source>
        <dbReference type="ARBA" id="ARBA00022692"/>
    </source>
</evidence>
<dbReference type="GO" id="GO:0005886">
    <property type="term" value="C:plasma membrane"/>
    <property type="evidence" value="ECO:0007669"/>
    <property type="project" value="UniProtKB-SubCell"/>
</dbReference>
<dbReference type="OrthoDB" id="3352408at2759"/>
<proteinExistence type="predicted"/>
<organism evidence="15 16">
    <name type="scientific">Ancylostoma duodenale</name>
    <dbReference type="NCBI Taxonomy" id="51022"/>
    <lineage>
        <taxon>Eukaryota</taxon>
        <taxon>Metazoa</taxon>
        <taxon>Ecdysozoa</taxon>
        <taxon>Nematoda</taxon>
        <taxon>Chromadorea</taxon>
        <taxon>Rhabditida</taxon>
        <taxon>Rhabditina</taxon>
        <taxon>Rhabditomorpha</taxon>
        <taxon>Strongyloidea</taxon>
        <taxon>Ancylostomatidae</taxon>
        <taxon>Ancylostomatinae</taxon>
        <taxon>Ancylostoma</taxon>
    </lineage>
</organism>
<dbReference type="GO" id="GO:0005524">
    <property type="term" value="F:ATP binding"/>
    <property type="evidence" value="ECO:0007669"/>
    <property type="project" value="UniProtKB-KW"/>
</dbReference>
<keyword evidence="5" id="KW-0812">Transmembrane</keyword>
<evidence type="ECO:0000256" key="8">
    <source>
        <dbReference type="ARBA" id="ARBA00022796"/>
    </source>
</evidence>
<evidence type="ECO:0000256" key="6">
    <source>
        <dbReference type="ARBA" id="ARBA00022723"/>
    </source>
</evidence>
<keyword evidence="14" id="KW-0472">Membrane</keyword>
<comment type="subcellular location">
    <subcellularLocation>
        <location evidence="1">Cell membrane</location>
        <topology evidence="1">Multi-pass membrane protein</topology>
    </subcellularLocation>
</comment>
<dbReference type="GO" id="GO:0140581">
    <property type="term" value="F:P-type monovalent copper transporter activity"/>
    <property type="evidence" value="ECO:0007669"/>
    <property type="project" value="UniProtKB-EC"/>
</dbReference>
<dbReference type="InterPro" id="IPR036412">
    <property type="entry name" value="HAD-like_sf"/>
</dbReference>
<keyword evidence="16" id="KW-1185">Reference proteome</keyword>
<evidence type="ECO:0000256" key="11">
    <source>
        <dbReference type="ARBA" id="ARBA00022989"/>
    </source>
</evidence>
<dbReference type="SUPFAM" id="SSF81660">
    <property type="entry name" value="Metal cation-transporting ATPase, ATP-binding domain N"/>
    <property type="match status" value="1"/>
</dbReference>
<dbReference type="GO" id="GO:0046872">
    <property type="term" value="F:metal ion binding"/>
    <property type="evidence" value="ECO:0007669"/>
    <property type="project" value="UniProtKB-KW"/>
</dbReference>
<keyword evidence="13" id="KW-0406">Ion transport</keyword>
<evidence type="ECO:0000256" key="2">
    <source>
        <dbReference type="ARBA" id="ARBA00012517"/>
    </source>
</evidence>
<dbReference type="GO" id="GO:0030007">
    <property type="term" value="P:intracellular potassium ion homeostasis"/>
    <property type="evidence" value="ECO:0007669"/>
    <property type="project" value="TreeGrafter"/>
</dbReference>
<evidence type="ECO:0000256" key="14">
    <source>
        <dbReference type="ARBA" id="ARBA00023136"/>
    </source>
</evidence>
<dbReference type="Pfam" id="PF13246">
    <property type="entry name" value="Cation_ATPase"/>
    <property type="match status" value="2"/>
</dbReference>
<dbReference type="PRINTS" id="PR00119">
    <property type="entry name" value="CATATPASE"/>
</dbReference>
<dbReference type="SUPFAM" id="SSF56784">
    <property type="entry name" value="HAD-like"/>
    <property type="match status" value="1"/>
</dbReference>
<dbReference type="EC" id="7.2.2.8" evidence="2"/>
<evidence type="ECO:0000256" key="7">
    <source>
        <dbReference type="ARBA" id="ARBA00022741"/>
    </source>
</evidence>
<keyword evidence="4" id="KW-1003">Cell membrane</keyword>
<dbReference type="PANTHER" id="PTHR43294:SF21">
    <property type="entry name" value="CATION TRANSPORTING ATPASE"/>
    <property type="match status" value="1"/>
</dbReference>
<protein>
    <recommendedName>
        <fullName evidence="2">P-type Cu(+) transporter</fullName>
        <ecNumber evidence="2">7.2.2.8</ecNumber>
    </recommendedName>
</protein>
<keyword evidence="3" id="KW-0813">Transport</keyword>
<dbReference type="InterPro" id="IPR023299">
    <property type="entry name" value="ATPase_P-typ_cyto_dom_N"/>
</dbReference>
<keyword evidence="12" id="KW-0186">Copper</keyword>
<keyword evidence="8" id="KW-0187">Copper transport</keyword>
<dbReference type="Gene3D" id="3.40.1110.10">
    <property type="entry name" value="Calcium-transporting ATPase, cytoplasmic domain N"/>
    <property type="match status" value="2"/>
</dbReference>
<evidence type="ECO:0000256" key="4">
    <source>
        <dbReference type="ARBA" id="ARBA00022475"/>
    </source>
</evidence>
<evidence type="ECO:0000313" key="15">
    <source>
        <dbReference type="EMBL" id="KIH51505.1"/>
    </source>
</evidence>
<evidence type="ECO:0000256" key="1">
    <source>
        <dbReference type="ARBA" id="ARBA00004651"/>
    </source>
</evidence>
<keyword evidence="6" id="KW-0479">Metal-binding</keyword>
<evidence type="ECO:0000256" key="9">
    <source>
        <dbReference type="ARBA" id="ARBA00022840"/>
    </source>
</evidence>
<dbReference type="GO" id="GO:0005391">
    <property type="term" value="F:P-type sodium:potassium-exchanging transporter activity"/>
    <property type="evidence" value="ECO:0007669"/>
    <property type="project" value="TreeGrafter"/>
</dbReference>
<dbReference type="PANTHER" id="PTHR43294">
    <property type="entry name" value="SODIUM/POTASSIUM-TRANSPORTING ATPASE SUBUNIT ALPHA"/>
    <property type="match status" value="1"/>
</dbReference>
<reference evidence="15 16" key="1">
    <citation type="submission" date="2013-12" db="EMBL/GenBank/DDBJ databases">
        <title>Draft genome of the parsitic nematode Ancylostoma duodenale.</title>
        <authorList>
            <person name="Mitreva M."/>
        </authorList>
    </citation>
    <scope>NUCLEOTIDE SEQUENCE [LARGE SCALE GENOMIC DNA]</scope>
    <source>
        <strain evidence="15 16">Zhejiang</strain>
    </source>
</reference>